<accession>A0A4U8YZJ4</accession>
<dbReference type="SUPFAM" id="SSF52402">
    <property type="entry name" value="Adenine nucleotide alpha hydrolases-like"/>
    <property type="match status" value="1"/>
</dbReference>
<dbReference type="RefSeq" id="WP_180146652.1">
    <property type="nucleotide sequence ID" value="NZ_CAADHO010000015.1"/>
</dbReference>
<protein>
    <submittedName>
        <fullName evidence="3">Lactate racemization operon protein lare</fullName>
    </submittedName>
</protein>
<reference evidence="3 4" key="1">
    <citation type="submission" date="2019-03" db="EMBL/GenBank/DDBJ databases">
        <authorList>
            <person name="Nijsse B."/>
        </authorList>
    </citation>
    <scope>NUCLEOTIDE SEQUENCE [LARGE SCALE GENOMIC DNA]</scope>
    <source>
        <strain evidence="3">Desulfoluna butyratoxydans MSL71</strain>
    </source>
</reference>
<dbReference type="PANTHER" id="PTHR43169:SF2">
    <property type="entry name" value="NAD_GMP SYNTHASE DOMAIN-CONTAINING PROTEIN"/>
    <property type="match status" value="1"/>
</dbReference>
<feature type="domain" description="Asparagine synthetase" evidence="2">
    <location>
        <begin position="13"/>
        <end position="103"/>
    </location>
</feature>
<evidence type="ECO:0000313" key="3">
    <source>
        <dbReference type="EMBL" id="VFQ47233.1"/>
    </source>
</evidence>
<dbReference type="GO" id="GO:0004066">
    <property type="term" value="F:asparagine synthase (glutamine-hydrolyzing) activity"/>
    <property type="evidence" value="ECO:0007669"/>
    <property type="project" value="InterPro"/>
</dbReference>
<dbReference type="InterPro" id="IPR014729">
    <property type="entry name" value="Rossmann-like_a/b/a_fold"/>
</dbReference>
<evidence type="ECO:0000259" key="2">
    <source>
        <dbReference type="Pfam" id="PF00733"/>
    </source>
</evidence>
<keyword evidence="4" id="KW-1185">Reference proteome</keyword>
<dbReference type="GO" id="GO:0016783">
    <property type="term" value="F:sulfurtransferase activity"/>
    <property type="evidence" value="ECO:0007669"/>
    <property type="project" value="InterPro"/>
</dbReference>
<dbReference type="PANTHER" id="PTHR43169">
    <property type="entry name" value="EXSB FAMILY PROTEIN"/>
    <property type="match status" value="1"/>
</dbReference>
<dbReference type="PIRSF" id="PIRSF006661">
    <property type="entry name" value="PP-lp_UCP006661"/>
    <property type="match status" value="1"/>
</dbReference>
<dbReference type="Pfam" id="PF00733">
    <property type="entry name" value="Asn_synthase"/>
    <property type="match status" value="1"/>
</dbReference>
<dbReference type="InterPro" id="IPR001962">
    <property type="entry name" value="Asn_synthase"/>
</dbReference>
<dbReference type="CDD" id="cd01990">
    <property type="entry name" value="LarE-like"/>
    <property type="match status" value="1"/>
</dbReference>
<dbReference type="Proteomes" id="UP000507962">
    <property type="component" value="Unassembled WGS sequence"/>
</dbReference>
<evidence type="ECO:0000256" key="1">
    <source>
        <dbReference type="PIRSR" id="PIRSR006661-1"/>
    </source>
</evidence>
<dbReference type="InterPro" id="IPR005232">
    <property type="entry name" value="LarE"/>
</dbReference>
<dbReference type="GO" id="GO:0006529">
    <property type="term" value="P:asparagine biosynthetic process"/>
    <property type="evidence" value="ECO:0007669"/>
    <property type="project" value="InterPro"/>
</dbReference>
<gene>
    <name evidence="3" type="ORF">MSL71_49230</name>
</gene>
<proteinExistence type="predicted"/>
<organism evidence="3 4">
    <name type="scientific">Desulfoluna butyratoxydans</name>
    <dbReference type="NCBI Taxonomy" id="231438"/>
    <lineage>
        <taxon>Bacteria</taxon>
        <taxon>Pseudomonadati</taxon>
        <taxon>Thermodesulfobacteriota</taxon>
        <taxon>Desulfobacteria</taxon>
        <taxon>Desulfobacterales</taxon>
        <taxon>Desulfolunaceae</taxon>
        <taxon>Desulfoluna</taxon>
    </lineage>
</organism>
<dbReference type="Gene3D" id="3.40.50.620">
    <property type="entry name" value="HUPs"/>
    <property type="match status" value="1"/>
</dbReference>
<name>A0A4U8YZJ4_9BACT</name>
<dbReference type="AlphaFoldDB" id="A0A4U8YZJ4"/>
<evidence type="ECO:0000313" key="4">
    <source>
        <dbReference type="Proteomes" id="UP000507962"/>
    </source>
</evidence>
<dbReference type="InterPro" id="IPR052188">
    <property type="entry name" value="Ni-pincer_cofactor_biosynth"/>
</dbReference>
<dbReference type="EMBL" id="CAADHO010000015">
    <property type="protein sequence ID" value="VFQ47233.1"/>
    <property type="molecule type" value="Genomic_DNA"/>
</dbReference>
<sequence length="271" mass="29813">MNRSTTKYKTLLTRLKTYESLAVAFSGGVDSTLLLKAAVDTLGENVVAVTSVSPVHSRREIEAARACAKALKVRHILYDPGMLEDEDFLGNTPKRCYYCKRRMFTQMSNEAKALGVSNVVHGVNCDDLGDYRPGLKVAEELGIGAPMVDAGLYKSEIRELAEALGLSVARKPAMSCLATRIPYGEKITREALAMVEAAEAALDDLGFSHYRVRHHGTVARIEFSQEDLRRVFDQELMAQVVAAVRQAGYLHVAADLEGYGQGRMNRVLEES</sequence>
<dbReference type="NCBIfam" id="TIGR00268">
    <property type="entry name" value="ATP-dependent sacrificial sulfur transferase LarE"/>
    <property type="match status" value="1"/>
</dbReference>
<feature type="active site" description="Nucleophile and sulfur donor" evidence="1">
    <location>
        <position position="176"/>
    </location>
</feature>